<dbReference type="AlphaFoldDB" id="A0A1C4VE97"/>
<dbReference type="InterPro" id="IPR028081">
    <property type="entry name" value="Leu-bd"/>
</dbReference>
<gene>
    <name evidence="4" type="ORF">GA0070214_102273</name>
</gene>
<sequence length="407" mass="41958">MATPAIDSSVLTRRGVLAAAAASLLLAGCGQPGERPDDDSSASSAPGNQDLVVGASLELTGRGAALGVPQQRALEITAEALNGVGIPVGNLRRSVRLEIRDNRSNPGEAARQAAELTRAGAQALIGGTLAETSVALAKAAQKVKTPFLSLGLGDGVVLPLAERTFSFQVTPDAIDVARRLADLIGAQRVRQVALLAADGLHGDSGVRAVRTALHGTDVDLVRTVRLPATGRSFAGAARRIAAVEPDGVIVWGAAPDSGVAARELRRADYDGPIFFDAGAVTADTLSAANAAAVEGAYAVHPAGLGASALTATSTADLERRNFNDRYAQRYGRSDTFAPYASDALQLVAESVRLATSLDRGRLRAFLQTQVAEGIAGGYAFTETRHGGMEPDSLAAYVVAQGSWQLYG</sequence>
<dbReference type="EMBL" id="FMCS01000002">
    <property type="protein sequence ID" value="SCE82161.1"/>
    <property type="molecule type" value="Genomic_DNA"/>
</dbReference>
<evidence type="ECO:0000313" key="4">
    <source>
        <dbReference type="EMBL" id="SCE82161.1"/>
    </source>
</evidence>
<dbReference type="SUPFAM" id="SSF53822">
    <property type="entry name" value="Periplasmic binding protein-like I"/>
    <property type="match status" value="1"/>
</dbReference>
<evidence type="ECO:0000259" key="3">
    <source>
        <dbReference type="Pfam" id="PF13458"/>
    </source>
</evidence>
<keyword evidence="5" id="KW-1185">Reference proteome</keyword>
<dbReference type="Proteomes" id="UP000199629">
    <property type="component" value="Unassembled WGS sequence"/>
</dbReference>
<evidence type="ECO:0000256" key="1">
    <source>
        <dbReference type="ARBA" id="ARBA00010062"/>
    </source>
</evidence>
<evidence type="ECO:0000256" key="2">
    <source>
        <dbReference type="ARBA" id="ARBA00022729"/>
    </source>
</evidence>
<reference evidence="5" key="1">
    <citation type="submission" date="2016-06" db="EMBL/GenBank/DDBJ databases">
        <authorList>
            <person name="Varghese N."/>
            <person name="Submissions Spin"/>
        </authorList>
    </citation>
    <scope>NUCLEOTIDE SEQUENCE [LARGE SCALE GENOMIC DNA]</scope>
    <source>
        <strain evidence="5">DSM 45246</strain>
    </source>
</reference>
<accession>A0A1C4VE97</accession>
<feature type="domain" description="Leucine-binding protein" evidence="3">
    <location>
        <begin position="53"/>
        <end position="390"/>
    </location>
</feature>
<proteinExistence type="inferred from homology"/>
<comment type="similarity">
    <text evidence="1">Belongs to the leucine-binding protein family.</text>
</comment>
<dbReference type="InterPro" id="IPR028082">
    <property type="entry name" value="Peripla_BP_I"/>
</dbReference>
<protein>
    <submittedName>
        <fullName evidence="4">Amino acid/amide ABC transporter substrate-binding protein, HAAT family (TC 3.A.1.4.-)</fullName>
    </submittedName>
</protein>
<dbReference type="InterPro" id="IPR051010">
    <property type="entry name" value="BCAA_transport"/>
</dbReference>
<dbReference type="Pfam" id="PF13458">
    <property type="entry name" value="Peripla_BP_6"/>
    <property type="match status" value="1"/>
</dbReference>
<organism evidence="4 5">
    <name type="scientific">Micromonospora chaiyaphumensis</name>
    <dbReference type="NCBI Taxonomy" id="307119"/>
    <lineage>
        <taxon>Bacteria</taxon>
        <taxon>Bacillati</taxon>
        <taxon>Actinomycetota</taxon>
        <taxon>Actinomycetes</taxon>
        <taxon>Micromonosporales</taxon>
        <taxon>Micromonosporaceae</taxon>
        <taxon>Micromonospora</taxon>
    </lineage>
</organism>
<name>A0A1C4VE97_9ACTN</name>
<dbReference type="RefSeq" id="WP_091260488.1">
    <property type="nucleotide sequence ID" value="NZ_FMCS01000002.1"/>
</dbReference>
<keyword evidence="2" id="KW-0732">Signal</keyword>
<evidence type="ECO:0000313" key="5">
    <source>
        <dbReference type="Proteomes" id="UP000199629"/>
    </source>
</evidence>
<dbReference type="PANTHER" id="PTHR30483:SF38">
    <property type="entry name" value="BLR7848 PROTEIN"/>
    <property type="match status" value="1"/>
</dbReference>
<dbReference type="PANTHER" id="PTHR30483">
    <property type="entry name" value="LEUCINE-SPECIFIC-BINDING PROTEIN"/>
    <property type="match status" value="1"/>
</dbReference>
<dbReference type="Gene3D" id="3.40.50.2300">
    <property type="match status" value="2"/>
</dbReference>